<feature type="region of interest" description="Disordered" evidence="1">
    <location>
        <begin position="480"/>
        <end position="502"/>
    </location>
</feature>
<dbReference type="EMBL" id="VDEP01000378">
    <property type="protein sequence ID" value="KAA1092040.1"/>
    <property type="molecule type" value="Genomic_DNA"/>
</dbReference>
<dbReference type="Proteomes" id="UP000325313">
    <property type="component" value="Unassembled WGS sequence"/>
</dbReference>
<evidence type="ECO:0000313" key="3">
    <source>
        <dbReference type="Proteomes" id="UP000325313"/>
    </source>
</evidence>
<feature type="compositionally biased region" description="Polar residues" evidence="1">
    <location>
        <begin position="258"/>
        <end position="269"/>
    </location>
</feature>
<feature type="compositionally biased region" description="Acidic residues" evidence="1">
    <location>
        <begin position="18"/>
        <end position="29"/>
    </location>
</feature>
<name>A0A5B0NVC7_PUCGR</name>
<accession>A0A5B0NVC7</accession>
<comment type="caution">
    <text evidence="2">The sequence shown here is derived from an EMBL/GenBank/DDBJ whole genome shotgun (WGS) entry which is preliminary data.</text>
</comment>
<reference evidence="2 3" key="1">
    <citation type="submission" date="2019-05" db="EMBL/GenBank/DDBJ databases">
        <title>Emergence of the Ug99 lineage of the wheat stem rust pathogen through somatic hybridization.</title>
        <authorList>
            <person name="Li F."/>
            <person name="Upadhyaya N.M."/>
            <person name="Sperschneider J."/>
            <person name="Matny O."/>
            <person name="Nguyen-Phuc H."/>
            <person name="Mago R."/>
            <person name="Raley C."/>
            <person name="Miller M.E."/>
            <person name="Silverstein K.A.T."/>
            <person name="Henningsen E."/>
            <person name="Hirsch C.D."/>
            <person name="Visser B."/>
            <person name="Pretorius Z.A."/>
            <person name="Steffenson B.J."/>
            <person name="Schwessinger B."/>
            <person name="Dodds P.N."/>
            <person name="Figueroa M."/>
        </authorList>
    </citation>
    <scope>NUCLEOTIDE SEQUENCE [LARGE SCALE GENOMIC DNA]</scope>
    <source>
        <strain evidence="2 3">Ug99</strain>
    </source>
</reference>
<sequence>MDDDGLESSPASSVFDDTSADSDDVDADVLESHLDRKRKNRRGHQKSSKEQNKVSKIAKSRPLPHQASALVASVIGFIRYMMGLANSKSPLPAPPSETEVSQWANLVKARRETILKKLNVEQPANVAERGQGGSVAANEKFRRKERLTAIRKEGVQPVEYTPAPEIPPEARSLPISFQTKTQVDNEFQSKGFSRITFEWKAPQSLSASRWNMATALILIEHWSRWYKTQPHDQNNLQNDIQGVVERWLGSMRSAYSKQLQSAESAQTAPSAGGGREESTSAVTASDRTHVKTRKKISELRYEAARAIFKKNPRFTMLFKDYRTVSDYEDNVEDPTRPRTRIVPRWRSEMFTKVSHQLDEAARQIQKKKSARQGKVADLLRRGEMKIEPAEVEIPMSPPLKLPADCYDETYMDSMPPLERRQIRQGEAIGLDLFLHAINKETIPGYMDTNEQNTPGGSNPARSSINNLAQSMNATTTSRQTIHPTFSGNMNNVTISGHFTTNQ</sequence>
<proteinExistence type="predicted"/>
<evidence type="ECO:0000256" key="1">
    <source>
        <dbReference type="SAM" id="MobiDB-lite"/>
    </source>
</evidence>
<protein>
    <submittedName>
        <fullName evidence="2">Uncharacterized protein</fullName>
    </submittedName>
</protein>
<feature type="compositionally biased region" description="Basic residues" evidence="1">
    <location>
        <begin position="35"/>
        <end position="46"/>
    </location>
</feature>
<organism evidence="2 3">
    <name type="scientific">Puccinia graminis f. sp. tritici</name>
    <dbReference type="NCBI Taxonomy" id="56615"/>
    <lineage>
        <taxon>Eukaryota</taxon>
        <taxon>Fungi</taxon>
        <taxon>Dikarya</taxon>
        <taxon>Basidiomycota</taxon>
        <taxon>Pucciniomycotina</taxon>
        <taxon>Pucciniomycetes</taxon>
        <taxon>Pucciniales</taxon>
        <taxon>Pucciniaceae</taxon>
        <taxon>Puccinia</taxon>
    </lineage>
</organism>
<evidence type="ECO:0000313" key="2">
    <source>
        <dbReference type="EMBL" id="KAA1092040.1"/>
    </source>
</evidence>
<feature type="region of interest" description="Disordered" evidence="1">
    <location>
        <begin position="258"/>
        <end position="289"/>
    </location>
</feature>
<gene>
    <name evidence="2" type="ORF">PGTUg99_004524</name>
</gene>
<dbReference type="AlphaFoldDB" id="A0A5B0NVC7"/>
<feature type="region of interest" description="Disordered" evidence="1">
    <location>
        <begin position="1"/>
        <end position="63"/>
    </location>
</feature>